<accession>A0A316FIB7</accession>
<sequence>MAEIVGGDLYHLWTVSEVHLPRIASVFYGAGGIMGLPSTDLYIPASDSGSLLPPVSGVENAWYAFRAELQSLMIEMGDVVMEAAQGVRHATEIFNQVDAANGRTILDAYMETDHDPRDVAANPPAPDDPDRPRRPTAS</sequence>
<dbReference type="Proteomes" id="UP000245697">
    <property type="component" value="Unassembled WGS sequence"/>
</dbReference>
<feature type="compositionally biased region" description="Basic and acidic residues" evidence="1">
    <location>
        <begin position="128"/>
        <end position="138"/>
    </location>
</feature>
<name>A0A316FIB7_9ACTN</name>
<evidence type="ECO:0000256" key="1">
    <source>
        <dbReference type="SAM" id="MobiDB-lite"/>
    </source>
</evidence>
<protein>
    <submittedName>
        <fullName evidence="2">Uncharacterized protein</fullName>
    </submittedName>
</protein>
<comment type="caution">
    <text evidence="2">The sequence shown here is derived from an EMBL/GenBank/DDBJ whole genome shotgun (WGS) entry which is preliminary data.</text>
</comment>
<dbReference type="OrthoDB" id="3291728at2"/>
<keyword evidence="3" id="KW-1185">Reference proteome</keyword>
<organism evidence="2 3">
    <name type="scientific">Actinoplanes xinjiangensis</name>
    <dbReference type="NCBI Taxonomy" id="512350"/>
    <lineage>
        <taxon>Bacteria</taxon>
        <taxon>Bacillati</taxon>
        <taxon>Actinomycetota</taxon>
        <taxon>Actinomycetes</taxon>
        <taxon>Micromonosporales</taxon>
        <taxon>Micromonosporaceae</taxon>
        <taxon>Actinoplanes</taxon>
    </lineage>
</organism>
<feature type="region of interest" description="Disordered" evidence="1">
    <location>
        <begin position="113"/>
        <end position="138"/>
    </location>
</feature>
<reference evidence="2 3" key="1">
    <citation type="submission" date="2018-05" db="EMBL/GenBank/DDBJ databases">
        <title>Genomic Encyclopedia of Archaeal and Bacterial Type Strains, Phase II (KMG-II): from individual species to whole genera.</title>
        <authorList>
            <person name="Goeker M."/>
        </authorList>
    </citation>
    <scope>NUCLEOTIDE SEQUENCE [LARGE SCALE GENOMIC DNA]</scope>
    <source>
        <strain evidence="2 3">DSM 45184</strain>
    </source>
</reference>
<gene>
    <name evidence="2" type="ORF">BC793_1055</name>
</gene>
<dbReference type="AlphaFoldDB" id="A0A316FIB7"/>
<evidence type="ECO:0000313" key="3">
    <source>
        <dbReference type="Proteomes" id="UP000245697"/>
    </source>
</evidence>
<dbReference type="EMBL" id="QGGR01000005">
    <property type="protein sequence ID" value="PWK48661.1"/>
    <property type="molecule type" value="Genomic_DNA"/>
</dbReference>
<evidence type="ECO:0000313" key="2">
    <source>
        <dbReference type="EMBL" id="PWK48661.1"/>
    </source>
</evidence>
<proteinExistence type="predicted"/>
<dbReference type="RefSeq" id="WP_109592496.1">
    <property type="nucleotide sequence ID" value="NZ_BONA01000034.1"/>
</dbReference>